<dbReference type="PANTHER" id="PTHR10272">
    <property type="entry name" value="PLATELET-ACTIVATING FACTOR ACETYLHYDROLASE"/>
    <property type="match status" value="1"/>
</dbReference>
<keyword evidence="3" id="KW-0443">Lipid metabolism</keyword>
<dbReference type="RefSeq" id="WP_072613483.1">
    <property type="nucleotide sequence ID" value="NZ_AP017935.1"/>
</dbReference>
<organism evidence="6 7">
    <name type="scientific">Leuconostoc suionicum</name>
    <dbReference type="NCBI Taxonomy" id="1511761"/>
    <lineage>
        <taxon>Bacteria</taxon>
        <taxon>Bacillati</taxon>
        <taxon>Bacillota</taxon>
        <taxon>Bacilli</taxon>
        <taxon>Lactobacillales</taxon>
        <taxon>Lactobacillaceae</taxon>
        <taxon>Leuconostoc</taxon>
    </lineage>
</organism>
<keyword evidence="1" id="KW-0378">Hydrolase</keyword>
<keyword evidence="4" id="KW-0812">Transmembrane</keyword>
<dbReference type="Proteomes" id="UP000239237">
    <property type="component" value="Unassembled WGS sequence"/>
</dbReference>
<dbReference type="GeneID" id="99673966"/>
<evidence type="ECO:0000313" key="5">
    <source>
        <dbReference type="EMBL" id="SPD91690.1"/>
    </source>
</evidence>
<evidence type="ECO:0000313" key="6">
    <source>
        <dbReference type="EMBL" id="SPE06969.1"/>
    </source>
</evidence>
<reference evidence="6 7" key="2">
    <citation type="submission" date="2018-02" db="EMBL/GenBank/DDBJ databases">
        <authorList>
            <person name="Cohen D.B."/>
            <person name="Kent A.D."/>
        </authorList>
    </citation>
    <scope>NUCLEOTIDE SEQUENCE [LARGE SCALE GENOMIC DNA]</scope>
    <source>
        <strain evidence="6 7">CECT 9216</strain>
    </source>
</reference>
<accession>A0A2N9K8W9</accession>
<keyword evidence="2" id="KW-0442">Lipid degradation</keyword>
<protein>
    <submittedName>
        <fullName evidence="6">Isoform II</fullName>
    </submittedName>
</protein>
<name>A0A2N9K8W9_9LACO</name>
<keyword evidence="4" id="KW-0472">Membrane</keyword>
<keyword evidence="8" id="KW-1185">Reference proteome</keyword>
<dbReference type="KEGG" id="lsu:A6B45_04115"/>
<evidence type="ECO:0000256" key="1">
    <source>
        <dbReference type="ARBA" id="ARBA00022801"/>
    </source>
</evidence>
<dbReference type="GO" id="GO:0016042">
    <property type="term" value="P:lipid catabolic process"/>
    <property type="evidence" value="ECO:0007669"/>
    <property type="project" value="UniProtKB-KW"/>
</dbReference>
<feature type="transmembrane region" description="Helical" evidence="4">
    <location>
        <begin position="52"/>
        <end position="69"/>
    </location>
</feature>
<feature type="transmembrane region" description="Helical" evidence="4">
    <location>
        <begin position="29"/>
        <end position="46"/>
    </location>
</feature>
<gene>
    <name evidence="5" type="ORF">LES8486_00674</name>
    <name evidence="6" type="ORF">LES9216_00821</name>
</gene>
<evidence type="ECO:0000313" key="7">
    <source>
        <dbReference type="Proteomes" id="UP000237923"/>
    </source>
</evidence>
<proteinExistence type="predicted"/>
<reference evidence="5 8" key="1">
    <citation type="submission" date="2018-02" db="EMBL/GenBank/DDBJ databases">
        <authorList>
            <person name="Rodrigo-Torres L."/>
            <person name="Arahal R. D."/>
            <person name="Lucena T."/>
        </authorList>
    </citation>
    <scope>NUCLEOTIDE SEQUENCE [LARGE SCALE GENOMIC DNA]</scope>
    <source>
        <strain evidence="5 8">CECT 8486</strain>
    </source>
</reference>
<evidence type="ECO:0000256" key="3">
    <source>
        <dbReference type="ARBA" id="ARBA00023098"/>
    </source>
</evidence>
<dbReference type="SUPFAM" id="SSF53474">
    <property type="entry name" value="alpha/beta-Hydrolases"/>
    <property type="match status" value="1"/>
</dbReference>
<dbReference type="PANTHER" id="PTHR10272:SF0">
    <property type="entry name" value="PLATELET-ACTIVATING FACTOR ACETYLHYDROLASE"/>
    <property type="match status" value="1"/>
</dbReference>
<evidence type="ECO:0000256" key="4">
    <source>
        <dbReference type="SAM" id="Phobius"/>
    </source>
</evidence>
<dbReference type="Proteomes" id="UP000237923">
    <property type="component" value="Unassembled WGS sequence"/>
</dbReference>
<feature type="transmembrane region" description="Helical" evidence="4">
    <location>
        <begin position="81"/>
        <end position="108"/>
    </location>
</feature>
<dbReference type="InterPro" id="IPR029058">
    <property type="entry name" value="AB_hydrolase_fold"/>
</dbReference>
<keyword evidence="4" id="KW-1133">Transmembrane helix</keyword>
<dbReference type="EMBL" id="OKQR01000001">
    <property type="protein sequence ID" value="SPD91690.1"/>
    <property type="molecule type" value="Genomic_DNA"/>
</dbReference>
<dbReference type="EMBL" id="OKQU01000001">
    <property type="protein sequence ID" value="SPE06969.1"/>
    <property type="molecule type" value="Genomic_DNA"/>
</dbReference>
<evidence type="ECO:0000313" key="8">
    <source>
        <dbReference type="Proteomes" id="UP000239237"/>
    </source>
</evidence>
<dbReference type="GO" id="GO:0003847">
    <property type="term" value="F:1-alkyl-2-acetylglycerophosphocholine esterase activity"/>
    <property type="evidence" value="ECO:0007669"/>
    <property type="project" value="TreeGrafter"/>
</dbReference>
<dbReference type="Pfam" id="PF03403">
    <property type="entry name" value="PAF-AH_p_II"/>
    <property type="match status" value="1"/>
</dbReference>
<sequence length="478" mass="54070">MRILEILLTIITLLSLIFSVWGHWKKTTYYWLLSTVLVIGGLHVFIDKVRIQMLGTYLIAFLSMGYILYRLKHQNNHRQHAVLKGLFTFISILVIAISTFMSIILPVFTMPQPTGKYGIGEQSRILVDSSRSETFTKTSSDKRNVAVSVWYPTNKKAMTSKQKESYPSSLGEAMSLVFNLPKQLFSHLSLVKTHVVKNASISNDKKNYPVVLFSPGIRSTRYQSMSTVEELVSRGYIVVGMDHPYTSAKVKLSNGKSAYYQADPKYNTSKGLYNYNVKSVAVRAKDVTFVIDKLSAWNQSNSGFTGKLNMNKIGMFGHSFGGATTAEALAQDNRIKAGVSLEGGFWGTVATKGVLQPFMYIMSGNTAKSLKPHSSVKEQVTYKEFKPDLNSVMKKSTNDTYFLTVDKFYHQSFTEISYISPLLFARGLTPYHTVDITRTYVSDFFDHYLKGDKEKLLTKKSDKYPEVIFNKQYTNLKK</sequence>
<dbReference type="AlphaFoldDB" id="A0A2N9K8W9"/>
<dbReference type="Gene3D" id="3.40.50.1820">
    <property type="entry name" value="alpha/beta hydrolase"/>
    <property type="match status" value="1"/>
</dbReference>
<evidence type="ECO:0000256" key="2">
    <source>
        <dbReference type="ARBA" id="ARBA00022963"/>
    </source>
</evidence>
<feature type="transmembrane region" description="Helical" evidence="4">
    <location>
        <begin position="6"/>
        <end position="22"/>
    </location>
</feature>